<reference evidence="3 4" key="1">
    <citation type="submission" date="2023-06" db="EMBL/GenBank/DDBJ databases">
        <title>Rock-solubilizing bacteria, Microbacterium invictum, promotes re-establishment of vegetation in rocky wasteland by accelerating rock bio-weathering and reshaping soil bacterial community.</title>
        <authorList>
            <person name="Liu C."/>
        </authorList>
    </citation>
    <scope>NUCLEOTIDE SEQUENCE [LARGE SCALE GENOMIC DNA]</scope>
    <source>
        <strain evidence="3 4">X-18</strain>
    </source>
</reference>
<proteinExistence type="predicted"/>
<dbReference type="Gene3D" id="2.60.120.10">
    <property type="entry name" value="Jelly Rolls"/>
    <property type="match status" value="1"/>
</dbReference>
<sequence>MTRHTPRRRGANALVFATLAALALVLSGCAPDGMTAATTTSTTAEAPTLSVQASPEASVVPSVSAVDIAAGEIDEPVEVAVAPGTDGVGVTFREITLQPGAGTGEHCHAGQLIAVVKEGALTHYAPTHPDGVRVYEAGEAIIEGAEYVHQGVNEGDIPVVLWVTYVIPEGEPLADTDLANCG</sequence>
<dbReference type="InterPro" id="IPR013096">
    <property type="entry name" value="Cupin_2"/>
</dbReference>
<dbReference type="Pfam" id="PF07883">
    <property type="entry name" value="Cupin_2"/>
    <property type="match status" value="1"/>
</dbReference>
<feature type="signal peptide" evidence="1">
    <location>
        <begin position="1"/>
        <end position="23"/>
    </location>
</feature>
<dbReference type="PROSITE" id="PS51257">
    <property type="entry name" value="PROKAR_LIPOPROTEIN"/>
    <property type="match status" value="1"/>
</dbReference>
<keyword evidence="4" id="KW-1185">Reference proteome</keyword>
<dbReference type="EMBL" id="CP139779">
    <property type="protein sequence ID" value="WQB69749.1"/>
    <property type="molecule type" value="Genomic_DNA"/>
</dbReference>
<feature type="domain" description="Cupin type-2" evidence="2">
    <location>
        <begin position="95"/>
        <end position="163"/>
    </location>
</feature>
<evidence type="ECO:0000259" key="2">
    <source>
        <dbReference type="Pfam" id="PF07883"/>
    </source>
</evidence>
<dbReference type="SUPFAM" id="SSF51182">
    <property type="entry name" value="RmlC-like cupins"/>
    <property type="match status" value="1"/>
</dbReference>
<dbReference type="InterPro" id="IPR011051">
    <property type="entry name" value="RmlC_Cupin_sf"/>
</dbReference>
<gene>
    <name evidence="3" type="ORF">T9R20_13750</name>
</gene>
<name>A0ABZ0V8F0_9MICO</name>
<feature type="chain" id="PRO_5045388068" evidence="1">
    <location>
        <begin position="24"/>
        <end position="182"/>
    </location>
</feature>
<keyword evidence="1" id="KW-0732">Signal</keyword>
<evidence type="ECO:0000313" key="3">
    <source>
        <dbReference type="EMBL" id="WQB69749.1"/>
    </source>
</evidence>
<protein>
    <submittedName>
        <fullName evidence="3">Cupin domain-containing protein</fullName>
    </submittedName>
</protein>
<dbReference type="Proteomes" id="UP001324533">
    <property type="component" value="Chromosome"/>
</dbReference>
<evidence type="ECO:0000256" key="1">
    <source>
        <dbReference type="SAM" id="SignalP"/>
    </source>
</evidence>
<organism evidence="3 4">
    <name type="scientific">Microbacterium invictum</name>
    <dbReference type="NCBI Taxonomy" id="515415"/>
    <lineage>
        <taxon>Bacteria</taxon>
        <taxon>Bacillati</taxon>
        <taxon>Actinomycetota</taxon>
        <taxon>Actinomycetes</taxon>
        <taxon>Micrococcales</taxon>
        <taxon>Microbacteriaceae</taxon>
        <taxon>Microbacterium</taxon>
    </lineage>
</organism>
<evidence type="ECO:0000313" key="4">
    <source>
        <dbReference type="Proteomes" id="UP001324533"/>
    </source>
</evidence>
<accession>A0ABZ0V8F0</accession>
<dbReference type="RefSeq" id="WP_322409871.1">
    <property type="nucleotide sequence ID" value="NZ_CP139779.1"/>
</dbReference>
<dbReference type="InterPro" id="IPR014710">
    <property type="entry name" value="RmlC-like_jellyroll"/>
</dbReference>